<evidence type="ECO:0000259" key="1">
    <source>
        <dbReference type="Pfam" id="PF01636"/>
    </source>
</evidence>
<dbReference type="RefSeq" id="WP_217998735.1">
    <property type="nucleotide sequence ID" value="NZ_BSRZ01000004.1"/>
</dbReference>
<accession>A0A9W6UVK6</accession>
<dbReference type="Proteomes" id="UP001165124">
    <property type="component" value="Unassembled WGS sequence"/>
</dbReference>
<reference evidence="2" key="1">
    <citation type="submission" date="2023-02" db="EMBL/GenBank/DDBJ databases">
        <title>Actinomadura rubrobrunea NBRC 14622.</title>
        <authorList>
            <person name="Ichikawa N."/>
            <person name="Sato H."/>
            <person name="Tonouchi N."/>
        </authorList>
    </citation>
    <scope>NUCLEOTIDE SEQUENCE</scope>
    <source>
        <strain evidence="2">NBRC 14622</strain>
    </source>
</reference>
<gene>
    <name evidence="2" type="ORF">Arub01_22970</name>
</gene>
<dbReference type="Gene3D" id="3.30.200.20">
    <property type="entry name" value="Phosphorylase Kinase, domain 1"/>
    <property type="match status" value="1"/>
</dbReference>
<dbReference type="EMBL" id="BSRZ01000004">
    <property type="protein sequence ID" value="GLW64053.1"/>
    <property type="molecule type" value="Genomic_DNA"/>
</dbReference>
<dbReference type="AlphaFoldDB" id="A0A9W6UVK6"/>
<comment type="caution">
    <text evidence="2">The sequence shown here is derived from an EMBL/GenBank/DDBJ whole genome shotgun (WGS) entry which is preliminary data.</text>
</comment>
<keyword evidence="3" id="KW-1185">Reference proteome</keyword>
<feature type="domain" description="Aminoglycoside phosphotransferase" evidence="1">
    <location>
        <begin position="25"/>
        <end position="249"/>
    </location>
</feature>
<evidence type="ECO:0000313" key="2">
    <source>
        <dbReference type="EMBL" id="GLW64053.1"/>
    </source>
</evidence>
<dbReference type="InterPro" id="IPR051678">
    <property type="entry name" value="AGP_Transferase"/>
</dbReference>
<dbReference type="PANTHER" id="PTHR21310">
    <property type="entry name" value="AMINOGLYCOSIDE PHOSPHOTRANSFERASE-RELATED-RELATED"/>
    <property type="match status" value="1"/>
</dbReference>
<protein>
    <recommendedName>
        <fullName evidence="1">Aminoglycoside phosphotransferase domain-containing protein</fullName>
    </recommendedName>
</protein>
<proteinExistence type="predicted"/>
<dbReference type="InterPro" id="IPR011009">
    <property type="entry name" value="Kinase-like_dom_sf"/>
</dbReference>
<dbReference type="InterPro" id="IPR002575">
    <property type="entry name" value="Aminoglycoside_PTrfase"/>
</dbReference>
<dbReference type="Gene3D" id="3.90.1200.10">
    <property type="match status" value="1"/>
</dbReference>
<name>A0A9W6UVK6_9ACTN</name>
<evidence type="ECO:0000313" key="3">
    <source>
        <dbReference type="Proteomes" id="UP001165124"/>
    </source>
</evidence>
<sequence>MRAGTPDVRAVVGERLPGYRVESVAVLGEGEDNAAYVVNGELIVRFAKGGDAAGRAARVRREAELLGVVAGVSPLPVPEPVFVAEEAGCLAYAKLPGVPLIDASVREPRAVAEELGAFLRALHALPADRVAGVAEVDDEPMRAWRDEAARTYEALAAHVPDTYRPAVERFLEAPPPEAARELVFSHNDLGIEHVLVDGARVTGVIDWSDAAIVDPAADFGRLYRDLGPEALDAALRRYGGGEIERRARFYARCGVLEDMAYGIETGKDRYLAKSLTALEWLFPS</sequence>
<dbReference type="Pfam" id="PF01636">
    <property type="entry name" value="APH"/>
    <property type="match status" value="1"/>
</dbReference>
<dbReference type="SUPFAM" id="SSF56112">
    <property type="entry name" value="Protein kinase-like (PK-like)"/>
    <property type="match status" value="1"/>
</dbReference>
<organism evidence="2 3">
    <name type="scientific">Actinomadura rubrobrunea</name>
    <dbReference type="NCBI Taxonomy" id="115335"/>
    <lineage>
        <taxon>Bacteria</taxon>
        <taxon>Bacillati</taxon>
        <taxon>Actinomycetota</taxon>
        <taxon>Actinomycetes</taxon>
        <taxon>Streptosporangiales</taxon>
        <taxon>Thermomonosporaceae</taxon>
        <taxon>Actinomadura</taxon>
    </lineage>
</organism>